<evidence type="ECO:0000313" key="3">
    <source>
        <dbReference type="EMBL" id="SFP64883.1"/>
    </source>
</evidence>
<proteinExistence type="predicted"/>
<protein>
    <recommendedName>
        <fullName evidence="5">DUF3298 domain-containing protein</fullName>
    </recommendedName>
</protein>
<dbReference type="EMBL" id="FOXQ01000001">
    <property type="protein sequence ID" value="SFP64883.1"/>
    <property type="molecule type" value="Genomic_DNA"/>
</dbReference>
<dbReference type="AlphaFoldDB" id="A0A1I5S2A8"/>
<accession>A0A1I5S2A8</accession>
<dbReference type="STRING" id="1465490.SAMN05444277_101547"/>
<dbReference type="RefSeq" id="WP_177191788.1">
    <property type="nucleotide sequence ID" value="NZ_FOXQ01000001.1"/>
</dbReference>
<dbReference type="Pfam" id="PF11738">
    <property type="entry name" value="DUF3298"/>
    <property type="match status" value="1"/>
</dbReference>
<dbReference type="Pfam" id="PF13739">
    <property type="entry name" value="PdaC"/>
    <property type="match status" value="1"/>
</dbReference>
<organism evidence="3 4">
    <name type="scientific">Parafilimonas terrae</name>
    <dbReference type="NCBI Taxonomy" id="1465490"/>
    <lineage>
        <taxon>Bacteria</taxon>
        <taxon>Pseudomonadati</taxon>
        <taxon>Bacteroidota</taxon>
        <taxon>Chitinophagia</taxon>
        <taxon>Chitinophagales</taxon>
        <taxon>Chitinophagaceae</taxon>
        <taxon>Parafilimonas</taxon>
    </lineage>
</organism>
<keyword evidence="4" id="KW-1185">Reference proteome</keyword>
<gene>
    <name evidence="3" type="ORF">SAMN05444277_101547</name>
</gene>
<dbReference type="Gene3D" id="3.30.565.40">
    <property type="entry name" value="Fervidobacterium nodosum Rt17-B1 like"/>
    <property type="match status" value="1"/>
</dbReference>
<evidence type="ECO:0000259" key="1">
    <source>
        <dbReference type="Pfam" id="PF11738"/>
    </source>
</evidence>
<reference evidence="3 4" key="1">
    <citation type="submission" date="2016-10" db="EMBL/GenBank/DDBJ databases">
        <authorList>
            <person name="de Groot N.N."/>
        </authorList>
    </citation>
    <scope>NUCLEOTIDE SEQUENCE [LARGE SCALE GENOMIC DNA]</scope>
    <source>
        <strain evidence="3 4">DSM 28286</strain>
    </source>
</reference>
<dbReference type="InterPro" id="IPR025303">
    <property type="entry name" value="PdaC"/>
</dbReference>
<dbReference type="PROSITE" id="PS51257">
    <property type="entry name" value="PROKAR_LIPOPROTEIN"/>
    <property type="match status" value="1"/>
</dbReference>
<evidence type="ECO:0000313" key="4">
    <source>
        <dbReference type="Proteomes" id="UP000199031"/>
    </source>
</evidence>
<feature type="domain" description="DUF3298" evidence="1">
    <location>
        <begin position="175"/>
        <end position="248"/>
    </location>
</feature>
<sequence length="259" mass="28517">MKTLSYIEAIVLPFTLFACNSPVNNTQENESSTLSFINKSFKSELTPDCDSCTKATINIPIARGDTIAAKNINDYVFIVAQKALGEEGKSYTGYDSLVAGFVDAYKKMKTKFPDGPAISWDGKLNGSVVKQTDRLVNIKLEAFTFTGGAHPNSNTYSLLFNAETGKKLAQGDVIKDIPALTALAEKKFREQLKIPAGTPVNSTIYTFDDNKFVLPKNIFFTDSGLQLYYNAYEIAPYYVGATIITLPYPDAEQYLAMKP</sequence>
<feature type="domain" description="Deacetylase PdaC" evidence="2">
    <location>
        <begin position="51"/>
        <end position="153"/>
    </location>
</feature>
<dbReference type="InterPro" id="IPR021729">
    <property type="entry name" value="DUF3298"/>
</dbReference>
<evidence type="ECO:0008006" key="5">
    <source>
        <dbReference type="Google" id="ProtNLM"/>
    </source>
</evidence>
<dbReference type="InterPro" id="IPR037126">
    <property type="entry name" value="PdaC/RsiV-like_sf"/>
</dbReference>
<name>A0A1I5S2A8_9BACT</name>
<dbReference type="Gene3D" id="3.90.640.20">
    <property type="entry name" value="Heat-shock cognate protein, ATPase"/>
    <property type="match status" value="1"/>
</dbReference>
<evidence type="ECO:0000259" key="2">
    <source>
        <dbReference type="Pfam" id="PF13739"/>
    </source>
</evidence>
<dbReference type="Proteomes" id="UP000199031">
    <property type="component" value="Unassembled WGS sequence"/>
</dbReference>